<dbReference type="Proteomes" id="UP000264541">
    <property type="component" value="Unassembled WGS sequence"/>
</dbReference>
<gene>
    <name evidence="1" type="ORF">D0469_20620</name>
</gene>
<dbReference type="AlphaFoldDB" id="A0A372LAI4"/>
<comment type="caution">
    <text evidence="1">The sequence shown here is derived from an EMBL/GenBank/DDBJ whole genome shotgun (WGS) entry which is preliminary data.</text>
</comment>
<organism evidence="1 2">
    <name type="scientific">Peribacillus saganii</name>
    <dbReference type="NCBI Taxonomy" id="2303992"/>
    <lineage>
        <taxon>Bacteria</taxon>
        <taxon>Bacillati</taxon>
        <taxon>Bacillota</taxon>
        <taxon>Bacilli</taxon>
        <taxon>Bacillales</taxon>
        <taxon>Bacillaceae</taxon>
        <taxon>Peribacillus</taxon>
    </lineage>
</organism>
<sequence>MLPWYHLCSPLRIFSQKMRLNPVTWDIRQVILTAHKVGSMKQGACESFQPAGFTLFCHLSFTGLTHSLSFNFNCDYEGKTRLLSTLFFAVKQKNVK</sequence>
<protein>
    <submittedName>
        <fullName evidence="1">Uncharacterized protein</fullName>
    </submittedName>
</protein>
<keyword evidence="2" id="KW-1185">Reference proteome</keyword>
<dbReference type="EMBL" id="QVTE01000077">
    <property type="protein sequence ID" value="RFU62309.1"/>
    <property type="molecule type" value="Genomic_DNA"/>
</dbReference>
<name>A0A372LAI4_9BACI</name>
<evidence type="ECO:0000313" key="2">
    <source>
        <dbReference type="Proteomes" id="UP000264541"/>
    </source>
</evidence>
<evidence type="ECO:0000313" key="1">
    <source>
        <dbReference type="EMBL" id="RFU62309.1"/>
    </source>
</evidence>
<proteinExistence type="predicted"/>
<reference evidence="1 2" key="1">
    <citation type="submission" date="2018-08" db="EMBL/GenBank/DDBJ databases">
        <title>Bacillus chawlae sp. nov., Bacillus glennii sp. nov., and Bacillus saganii sp. nov. Isolated from the Vehicle Assembly Building at Kennedy Space Center where the Viking Spacecraft were Assembled.</title>
        <authorList>
            <person name="Seuylemezian A."/>
            <person name="Vaishampayan P."/>
        </authorList>
    </citation>
    <scope>NUCLEOTIDE SEQUENCE [LARGE SCALE GENOMIC DNA]</scope>
    <source>
        <strain evidence="1 2">V47-23a</strain>
    </source>
</reference>
<accession>A0A372LAI4</accession>